<evidence type="ECO:0000313" key="1">
    <source>
        <dbReference type="EMBL" id="GFQ87165.1"/>
    </source>
</evidence>
<proteinExistence type="predicted"/>
<dbReference type="AlphaFoldDB" id="A0A8X6J1C4"/>
<evidence type="ECO:0000313" key="2">
    <source>
        <dbReference type="Proteomes" id="UP000887116"/>
    </source>
</evidence>
<gene>
    <name evidence="1" type="ORF">TNCT_7421</name>
</gene>
<keyword evidence="2" id="KW-1185">Reference proteome</keyword>
<dbReference type="EMBL" id="BMAO01023165">
    <property type="protein sequence ID" value="GFQ87165.1"/>
    <property type="molecule type" value="Genomic_DNA"/>
</dbReference>
<comment type="caution">
    <text evidence="1">The sequence shown here is derived from an EMBL/GenBank/DDBJ whole genome shotgun (WGS) entry which is preliminary data.</text>
</comment>
<reference evidence="1" key="1">
    <citation type="submission" date="2020-07" db="EMBL/GenBank/DDBJ databases">
        <title>Multicomponent nature underlies the extraordinary mechanical properties of spider dragline silk.</title>
        <authorList>
            <person name="Kono N."/>
            <person name="Nakamura H."/>
            <person name="Mori M."/>
            <person name="Yoshida Y."/>
            <person name="Ohtoshi R."/>
            <person name="Malay A.D."/>
            <person name="Moran D.A.P."/>
            <person name="Tomita M."/>
            <person name="Numata K."/>
            <person name="Arakawa K."/>
        </authorList>
    </citation>
    <scope>NUCLEOTIDE SEQUENCE</scope>
</reference>
<sequence>MNWNDLFPLLSPSAFLVSRKNAASPWDLVKICSKALGSSAEGSTKWPRTCSRLPTGDWLVQCFSSTSLSTCLMSNWKATEQNG</sequence>
<organism evidence="1 2">
    <name type="scientific">Trichonephila clavata</name>
    <name type="common">Joro spider</name>
    <name type="synonym">Nephila clavata</name>
    <dbReference type="NCBI Taxonomy" id="2740835"/>
    <lineage>
        <taxon>Eukaryota</taxon>
        <taxon>Metazoa</taxon>
        <taxon>Ecdysozoa</taxon>
        <taxon>Arthropoda</taxon>
        <taxon>Chelicerata</taxon>
        <taxon>Arachnida</taxon>
        <taxon>Araneae</taxon>
        <taxon>Araneomorphae</taxon>
        <taxon>Entelegynae</taxon>
        <taxon>Araneoidea</taxon>
        <taxon>Nephilidae</taxon>
        <taxon>Trichonephila</taxon>
    </lineage>
</organism>
<name>A0A8X6J1C4_TRICU</name>
<accession>A0A8X6J1C4</accession>
<dbReference type="Proteomes" id="UP000887116">
    <property type="component" value="Unassembled WGS sequence"/>
</dbReference>
<protein>
    <submittedName>
        <fullName evidence="1">Uncharacterized protein</fullName>
    </submittedName>
</protein>